<sequence>MYTSRCALVPEQFFEPSSARAMLVETVDIDDTDEVSYVAVPWCSAVLIYARTPGDDSLPELYHLLLKAGDLDEHNRIVASYRSGVLYLVVSEDRCLRLCNSFRTADFTTAEYYLFMVLKKFQMNPEVSTVYFRAGLTDDQEISLYRYFKAVERI</sequence>
<reference evidence="1" key="2">
    <citation type="journal article" date="2021" name="PeerJ">
        <title>Extensive microbial diversity within the chicken gut microbiome revealed by metagenomics and culture.</title>
        <authorList>
            <person name="Gilroy R."/>
            <person name="Ravi A."/>
            <person name="Getino M."/>
            <person name="Pursley I."/>
            <person name="Horton D.L."/>
            <person name="Alikhan N.F."/>
            <person name="Baker D."/>
            <person name="Gharbi K."/>
            <person name="Hall N."/>
            <person name="Watson M."/>
            <person name="Adriaenssens E.M."/>
            <person name="Foster-Nyarko E."/>
            <person name="Jarju S."/>
            <person name="Secka A."/>
            <person name="Antonio M."/>
            <person name="Oren A."/>
            <person name="Chaudhuri R.R."/>
            <person name="La Ragione R."/>
            <person name="Hildebrand F."/>
            <person name="Pallen M.J."/>
        </authorList>
    </citation>
    <scope>NUCLEOTIDE SEQUENCE</scope>
    <source>
        <strain evidence="1">B1-20833</strain>
    </source>
</reference>
<evidence type="ECO:0000313" key="1">
    <source>
        <dbReference type="EMBL" id="MBO8452889.1"/>
    </source>
</evidence>
<reference evidence="1" key="1">
    <citation type="submission" date="2020-10" db="EMBL/GenBank/DDBJ databases">
        <authorList>
            <person name="Gilroy R."/>
        </authorList>
    </citation>
    <scope>NUCLEOTIDE SEQUENCE</scope>
    <source>
        <strain evidence="1">B1-20833</strain>
    </source>
</reference>
<dbReference type="Gene3D" id="3.30.420.260">
    <property type="match status" value="1"/>
</dbReference>
<dbReference type="InterPro" id="IPR024213">
    <property type="entry name" value="DUF3822"/>
</dbReference>
<accession>A0A9D9F0L3</accession>
<gene>
    <name evidence="1" type="ORF">IAC06_08445</name>
</gene>
<dbReference type="AlphaFoldDB" id="A0A9D9F0L3"/>
<dbReference type="Proteomes" id="UP000823661">
    <property type="component" value="Unassembled WGS sequence"/>
</dbReference>
<dbReference type="Gene3D" id="3.30.420.250">
    <property type="match status" value="1"/>
</dbReference>
<comment type="caution">
    <text evidence="1">The sequence shown here is derived from an EMBL/GenBank/DDBJ whole genome shotgun (WGS) entry which is preliminary data.</text>
</comment>
<evidence type="ECO:0000313" key="2">
    <source>
        <dbReference type="Proteomes" id="UP000823661"/>
    </source>
</evidence>
<protein>
    <submittedName>
        <fullName evidence="1">DUF3822 family protein</fullName>
    </submittedName>
</protein>
<proteinExistence type="predicted"/>
<dbReference type="Pfam" id="PF12864">
    <property type="entry name" value="DUF3822"/>
    <property type="match status" value="1"/>
</dbReference>
<organism evidence="1 2">
    <name type="scientific">Candidatus Cryptobacteroides intestinavium</name>
    <dbReference type="NCBI Taxonomy" id="2840766"/>
    <lineage>
        <taxon>Bacteria</taxon>
        <taxon>Pseudomonadati</taxon>
        <taxon>Bacteroidota</taxon>
        <taxon>Bacteroidia</taxon>
        <taxon>Bacteroidales</taxon>
        <taxon>Candidatus Cryptobacteroides</taxon>
    </lineage>
</organism>
<name>A0A9D9F0L3_9BACT</name>
<dbReference type="EMBL" id="JADIMI010000081">
    <property type="protein sequence ID" value="MBO8452889.1"/>
    <property type="molecule type" value="Genomic_DNA"/>
</dbReference>